<dbReference type="InterPro" id="IPR000515">
    <property type="entry name" value="MetI-like"/>
</dbReference>
<feature type="transmembrane region" description="Helical" evidence="7">
    <location>
        <begin position="209"/>
        <end position="227"/>
    </location>
</feature>
<dbReference type="RefSeq" id="WP_203814469.1">
    <property type="nucleotide sequence ID" value="NZ_BOMY01000063.1"/>
</dbReference>
<evidence type="ECO:0000256" key="2">
    <source>
        <dbReference type="ARBA" id="ARBA00022448"/>
    </source>
</evidence>
<proteinExistence type="inferred from homology"/>
<dbReference type="PANTHER" id="PTHR30151">
    <property type="entry name" value="ALKANE SULFONATE ABC TRANSPORTER-RELATED, MEMBRANE SUBUNIT"/>
    <property type="match status" value="1"/>
</dbReference>
<dbReference type="Proteomes" id="UP000623608">
    <property type="component" value="Unassembled WGS sequence"/>
</dbReference>
<keyword evidence="3" id="KW-1003">Cell membrane</keyword>
<reference evidence="9" key="1">
    <citation type="submission" date="2021-01" db="EMBL/GenBank/DDBJ databases">
        <title>Whole genome shotgun sequence of Actinoplanes tereljensis NBRC 105297.</title>
        <authorList>
            <person name="Komaki H."/>
            <person name="Tamura T."/>
        </authorList>
    </citation>
    <scope>NUCLEOTIDE SEQUENCE</scope>
    <source>
        <strain evidence="9">NBRC 105297</strain>
    </source>
</reference>
<evidence type="ECO:0000256" key="7">
    <source>
        <dbReference type="RuleBase" id="RU363032"/>
    </source>
</evidence>
<dbReference type="GO" id="GO:0005886">
    <property type="term" value="C:plasma membrane"/>
    <property type="evidence" value="ECO:0007669"/>
    <property type="project" value="UniProtKB-SubCell"/>
</dbReference>
<comment type="caution">
    <text evidence="9">The sequence shown here is derived from an EMBL/GenBank/DDBJ whole genome shotgun (WGS) entry which is preliminary data.</text>
</comment>
<feature type="transmembrane region" description="Helical" evidence="7">
    <location>
        <begin position="113"/>
        <end position="132"/>
    </location>
</feature>
<accession>A0A919NXN9</accession>
<feature type="transmembrane region" description="Helical" evidence="7">
    <location>
        <begin position="54"/>
        <end position="73"/>
    </location>
</feature>
<feature type="transmembrane region" description="Helical" evidence="7">
    <location>
        <begin position="85"/>
        <end position="107"/>
    </location>
</feature>
<evidence type="ECO:0000256" key="4">
    <source>
        <dbReference type="ARBA" id="ARBA00022692"/>
    </source>
</evidence>
<keyword evidence="2 7" id="KW-0813">Transport</keyword>
<keyword evidence="10" id="KW-1185">Reference proteome</keyword>
<organism evidence="9 10">
    <name type="scientific">Paractinoplanes tereljensis</name>
    <dbReference type="NCBI Taxonomy" id="571912"/>
    <lineage>
        <taxon>Bacteria</taxon>
        <taxon>Bacillati</taxon>
        <taxon>Actinomycetota</taxon>
        <taxon>Actinomycetes</taxon>
        <taxon>Micromonosporales</taxon>
        <taxon>Micromonosporaceae</taxon>
        <taxon>Paractinoplanes</taxon>
    </lineage>
</organism>
<dbReference type="Pfam" id="PF00528">
    <property type="entry name" value="BPD_transp_1"/>
    <property type="match status" value="1"/>
</dbReference>
<dbReference type="CDD" id="cd06261">
    <property type="entry name" value="TM_PBP2"/>
    <property type="match status" value="1"/>
</dbReference>
<evidence type="ECO:0000313" key="10">
    <source>
        <dbReference type="Proteomes" id="UP000623608"/>
    </source>
</evidence>
<name>A0A919NXN9_9ACTN</name>
<dbReference type="InterPro" id="IPR035906">
    <property type="entry name" value="MetI-like_sf"/>
</dbReference>
<evidence type="ECO:0000256" key="5">
    <source>
        <dbReference type="ARBA" id="ARBA00022989"/>
    </source>
</evidence>
<feature type="transmembrane region" description="Helical" evidence="7">
    <location>
        <begin position="178"/>
        <end position="202"/>
    </location>
</feature>
<keyword evidence="5 7" id="KW-1133">Transmembrane helix</keyword>
<dbReference type="PROSITE" id="PS50928">
    <property type="entry name" value="ABC_TM1"/>
    <property type="match status" value="1"/>
</dbReference>
<dbReference type="PANTHER" id="PTHR30151:SF0">
    <property type="entry name" value="ABC TRANSPORTER PERMEASE PROTEIN MJ0413-RELATED"/>
    <property type="match status" value="1"/>
</dbReference>
<keyword evidence="4 7" id="KW-0812">Transmembrane</keyword>
<dbReference type="Gene3D" id="1.10.3720.10">
    <property type="entry name" value="MetI-like"/>
    <property type="match status" value="1"/>
</dbReference>
<comment type="subcellular location">
    <subcellularLocation>
        <location evidence="1 7">Cell membrane</location>
        <topology evidence="1 7">Multi-pass membrane protein</topology>
    </subcellularLocation>
</comment>
<protein>
    <submittedName>
        <fullName evidence="9">Taurine ABC transporter permease</fullName>
    </submittedName>
</protein>
<dbReference type="GO" id="GO:0055085">
    <property type="term" value="P:transmembrane transport"/>
    <property type="evidence" value="ECO:0007669"/>
    <property type="project" value="InterPro"/>
</dbReference>
<gene>
    <name evidence="9" type="primary">tauC_4</name>
    <name evidence="9" type="ORF">Ate02nite_93930</name>
</gene>
<feature type="domain" description="ABC transmembrane type-1" evidence="8">
    <location>
        <begin position="47"/>
        <end position="227"/>
    </location>
</feature>
<evidence type="ECO:0000256" key="1">
    <source>
        <dbReference type="ARBA" id="ARBA00004651"/>
    </source>
</evidence>
<dbReference type="SUPFAM" id="SSF161098">
    <property type="entry name" value="MetI-like"/>
    <property type="match status" value="1"/>
</dbReference>
<evidence type="ECO:0000256" key="3">
    <source>
        <dbReference type="ARBA" id="ARBA00022475"/>
    </source>
</evidence>
<keyword evidence="6 7" id="KW-0472">Membrane</keyword>
<sequence>MSIAVLAAAWELVCRTLIRSDDYLAPPSRVLTTGVAYVLDRDTLAGLWVTTTRFLGAFAITALVGVVLGLALGRTGRLVPPARDIFTVLYTLPLVPFYPLFVLWFGLGFRSEVAFGAIHGAVPVVLGTMAAASRVDETLITATRAMGAGRTRVLTKVVLPATVPDVVGALRIGAALSLLGVLLAELMVSVDGVGHIIAALIANLRGPELDAVILAVCAGAAVVNTALHQGERRLSRWRADSAFPGGVRQRR</sequence>
<evidence type="ECO:0000256" key="6">
    <source>
        <dbReference type="ARBA" id="ARBA00023136"/>
    </source>
</evidence>
<comment type="similarity">
    <text evidence="7">Belongs to the binding-protein-dependent transport system permease family.</text>
</comment>
<evidence type="ECO:0000259" key="8">
    <source>
        <dbReference type="PROSITE" id="PS50928"/>
    </source>
</evidence>
<dbReference type="EMBL" id="BOMY01000063">
    <property type="protein sequence ID" value="GIF26663.1"/>
    <property type="molecule type" value="Genomic_DNA"/>
</dbReference>
<dbReference type="AlphaFoldDB" id="A0A919NXN9"/>
<evidence type="ECO:0000313" key="9">
    <source>
        <dbReference type="EMBL" id="GIF26663.1"/>
    </source>
</evidence>